<name>A0AAV9VRE0_9PEZI</name>
<dbReference type="InterPro" id="IPR011659">
    <property type="entry name" value="WD40"/>
</dbReference>
<dbReference type="GO" id="GO:0006508">
    <property type="term" value="P:proteolysis"/>
    <property type="evidence" value="ECO:0007669"/>
    <property type="project" value="InterPro"/>
</dbReference>
<evidence type="ECO:0000313" key="3">
    <source>
        <dbReference type="Proteomes" id="UP001373714"/>
    </source>
</evidence>
<comment type="caution">
    <text evidence="2">The sequence shown here is derived from an EMBL/GenBank/DDBJ whole genome shotgun (WGS) entry which is preliminary data.</text>
</comment>
<feature type="domain" description="Peptidase S9 prolyl oligopeptidase catalytic" evidence="1">
    <location>
        <begin position="517"/>
        <end position="724"/>
    </location>
</feature>
<sequence length="727" mass="80702">MTLLCQSYVVGLRTRPRLLSSCLTSTWPQTRKQFISVSDHRKFRLDVRLSPRKFKHTMAAIISPIVAPYGTWDSPISIETISGKSLAIQECGVSALTGAIYHVEGRPTESGRSVLCYTIPRSSSKLEVIPKDYSCRTSIHEYGGAAFKPYLKEEAVVFTVPDGDRAVYKVSIIKDDNGNDLAEKPAILVPGVSNRRYGNFAINPQDEQWIIAVLEEHRGSKSDQVVNTLVSIHGEPGSATIETVAEGKDFYSSPSWSPDGSKIAWLQWEHPDMPWTGSQVWIADWVDGRAENHRIIAGKALTESTSQPRWCPDGSLFYCSDKRGFWQLYQLSGDGSSRHITLKGLEHAEFSHAEWQLGLHSYDFLTPTTIVANVTCNAISKTVLIDLLDSTFNDLDLPFVDIHPTSIHATSESAFTVIASTPSTPSTLYLCTISKGKTTYEEVISSTNMHVPLDLISKAQHITFPRISSPEPNTKAYAWYYPPQNPAYEAPQGTLPPLVISLHGGPTSHSTCGLALSIQYWTSRGYSYAYVNYTGSTGYGRKFRDALNTKWGIADVSDAADCVHYLVSQGLVDKSRVGIVGGSAGGYGVLQAICSYPNIWAACVSNYGISSLRALVEDTHKFESRYMDGLLWDLDTSREIKDKILDERSPLLRASSIRAPALLLQGVDDRVVPKEQAEEMARIIRENGGIVEVEFFEGEGHGWRKQETVVKAINLQENWWRKYLIRA</sequence>
<dbReference type="Gene3D" id="2.120.10.30">
    <property type="entry name" value="TolB, C-terminal domain"/>
    <property type="match status" value="1"/>
</dbReference>
<dbReference type="SUPFAM" id="SSF53474">
    <property type="entry name" value="alpha/beta-Hydrolases"/>
    <property type="match status" value="1"/>
</dbReference>
<reference evidence="2 3" key="1">
    <citation type="submission" date="2019-10" db="EMBL/GenBank/DDBJ databases">
        <authorList>
            <person name="Palmer J.M."/>
        </authorList>
    </citation>
    <scope>NUCLEOTIDE SEQUENCE [LARGE SCALE GENOMIC DNA]</scope>
    <source>
        <strain evidence="2 3">TWF730</strain>
    </source>
</reference>
<dbReference type="AlphaFoldDB" id="A0AAV9VRE0"/>
<dbReference type="Pfam" id="PF00326">
    <property type="entry name" value="Peptidase_S9"/>
    <property type="match status" value="1"/>
</dbReference>
<dbReference type="InterPro" id="IPR050585">
    <property type="entry name" value="Xaa-Pro_dipeptidyl-ppase/CocE"/>
</dbReference>
<evidence type="ECO:0000259" key="1">
    <source>
        <dbReference type="Pfam" id="PF00326"/>
    </source>
</evidence>
<gene>
    <name evidence="2" type="ORF">TWF730_006066</name>
</gene>
<dbReference type="PANTHER" id="PTHR43056">
    <property type="entry name" value="PEPTIDASE S9 PROLYL OLIGOPEPTIDASE"/>
    <property type="match status" value="1"/>
</dbReference>
<organism evidence="2 3">
    <name type="scientific">Orbilia blumenaviensis</name>
    <dbReference type="NCBI Taxonomy" id="1796055"/>
    <lineage>
        <taxon>Eukaryota</taxon>
        <taxon>Fungi</taxon>
        <taxon>Dikarya</taxon>
        <taxon>Ascomycota</taxon>
        <taxon>Pezizomycotina</taxon>
        <taxon>Orbiliomycetes</taxon>
        <taxon>Orbiliales</taxon>
        <taxon>Orbiliaceae</taxon>
        <taxon>Orbilia</taxon>
    </lineage>
</organism>
<dbReference type="PANTHER" id="PTHR43056:SF5">
    <property type="entry name" value="PEPTIDASE S9 PROLYL OLIGOPEPTIDASE CATALYTIC DOMAIN-CONTAINING PROTEIN"/>
    <property type="match status" value="1"/>
</dbReference>
<dbReference type="Gene3D" id="3.40.50.1820">
    <property type="entry name" value="alpha/beta hydrolase"/>
    <property type="match status" value="1"/>
</dbReference>
<dbReference type="Proteomes" id="UP001373714">
    <property type="component" value="Unassembled WGS sequence"/>
</dbReference>
<proteinExistence type="predicted"/>
<protein>
    <recommendedName>
        <fullName evidence="1">Peptidase S9 prolyl oligopeptidase catalytic domain-containing protein</fullName>
    </recommendedName>
</protein>
<dbReference type="Pfam" id="PF07676">
    <property type="entry name" value="PD40"/>
    <property type="match status" value="2"/>
</dbReference>
<dbReference type="GO" id="GO:0008236">
    <property type="term" value="F:serine-type peptidase activity"/>
    <property type="evidence" value="ECO:0007669"/>
    <property type="project" value="InterPro"/>
</dbReference>
<dbReference type="InterPro" id="IPR011042">
    <property type="entry name" value="6-blade_b-propeller_TolB-like"/>
</dbReference>
<dbReference type="InterPro" id="IPR001375">
    <property type="entry name" value="Peptidase_S9_cat"/>
</dbReference>
<accession>A0AAV9VRE0</accession>
<dbReference type="InterPro" id="IPR029058">
    <property type="entry name" value="AB_hydrolase_fold"/>
</dbReference>
<keyword evidence="3" id="KW-1185">Reference proteome</keyword>
<evidence type="ECO:0000313" key="2">
    <source>
        <dbReference type="EMBL" id="KAK6362375.1"/>
    </source>
</evidence>
<dbReference type="SUPFAM" id="SSF82171">
    <property type="entry name" value="DPP6 N-terminal domain-like"/>
    <property type="match status" value="1"/>
</dbReference>
<dbReference type="EMBL" id="JAVHNS010000002">
    <property type="protein sequence ID" value="KAK6362375.1"/>
    <property type="molecule type" value="Genomic_DNA"/>
</dbReference>